<accession>A0A4R1S197</accession>
<dbReference type="AlphaFoldDB" id="A0A4R1S197"/>
<reference evidence="4 5" key="1">
    <citation type="submission" date="2019-03" db="EMBL/GenBank/DDBJ databases">
        <title>Genomic Encyclopedia of Type Strains, Phase IV (KMG-IV): sequencing the most valuable type-strain genomes for metagenomic binning, comparative biology and taxonomic classification.</title>
        <authorList>
            <person name="Goeker M."/>
        </authorList>
    </citation>
    <scope>NUCLEOTIDE SEQUENCE [LARGE SCALE GENOMIC DNA]</scope>
    <source>
        <strain evidence="4 5">LX-B</strain>
    </source>
</reference>
<protein>
    <submittedName>
        <fullName evidence="4">N-acetylglutamate synthase-like GNAT family acetyltransferase</fullName>
    </submittedName>
</protein>
<keyword evidence="5" id="KW-1185">Reference proteome</keyword>
<sequence length="145" mass="15771">MIRTARPEDAPAIQVLYEILCPGLPVRVLPERIAAIDTDPRNFLLVAEAAGRVVGTAFLTVALSPMFGTQPFGVIEYLVVDPGARGRGVGGRLMEQLLDICRAQHCTAVLLASSAHRTRAHAFFVRHGFDGDAKKGFVNYLNRKS</sequence>
<evidence type="ECO:0000256" key="2">
    <source>
        <dbReference type="ARBA" id="ARBA00023315"/>
    </source>
</evidence>
<evidence type="ECO:0000313" key="4">
    <source>
        <dbReference type="EMBL" id="TCL72310.1"/>
    </source>
</evidence>
<dbReference type="SUPFAM" id="SSF55729">
    <property type="entry name" value="Acyl-CoA N-acyltransferases (Nat)"/>
    <property type="match status" value="1"/>
</dbReference>
<feature type="domain" description="N-acetyltransferase" evidence="3">
    <location>
        <begin position="1"/>
        <end position="145"/>
    </location>
</feature>
<gene>
    <name evidence="4" type="ORF">EDC14_100618</name>
</gene>
<dbReference type="Gene3D" id="3.40.630.30">
    <property type="match status" value="1"/>
</dbReference>
<dbReference type="EMBL" id="SLUN01000006">
    <property type="protein sequence ID" value="TCL72310.1"/>
    <property type="molecule type" value="Genomic_DNA"/>
</dbReference>
<organism evidence="4 5">
    <name type="scientific">Hydrogenispora ethanolica</name>
    <dbReference type="NCBI Taxonomy" id="1082276"/>
    <lineage>
        <taxon>Bacteria</taxon>
        <taxon>Bacillati</taxon>
        <taxon>Bacillota</taxon>
        <taxon>Hydrogenispora</taxon>
    </lineage>
</organism>
<comment type="caution">
    <text evidence="4">The sequence shown here is derived from an EMBL/GenBank/DDBJ whole genome shotgun (WGS) entry which is preliminary data.</text>
</comment>
<dbReference type="PROSITE" id="PS51186">
    <property type="entry name" value="GNAT"/>
    <property type="match status" value="1"/>
</dbReference>
<dbReference type="OrthoDB" id="9797826at2"/>
<dbReference type="InterPro" id="IPR000182">
    <property type="entry name" value="GNAT_dom"/>
</dbReference>
<evidence type="ECO:0000313" key="5">
    <source>
        <dbReference type="Proteomes" id="UP000295008"/>
    </source>
</evidence>
<dbReference type="PANTHER" id="PTHR43877">
    <property type="entry name" value="AMINOALKYLPHOSPHONATE N-ACETYLTRANSFERASE-RELATED-RELATED"/>
    <property type="match status" value="1"/>
</dbReference>
<keyword evidence="2" id="KW-0012">Acyltransferase</keyword>
<evidence type="ECO:0000256" key="1">
    <source>
        <dbReference type="ARBA" id="ARBA00022679"/>
    </source>
</evidence>
<dbReference type="InterPro" id="IPR050832">
    <property type="entry name" value="Bact_Acetyltransf"/>
</dbReference>
<dbReference type="GO" id="GO:0016747">
    <property type="term" value="F:acyltransferase activity, transferring groups other than amino-acyl groups"/>
    <property type="evidence" value="ECO:0007669"/>
    <property type="project" value="InterPro"/>
</dbReference>
<dbReference type="RefSeq" id="WP_132013523.1">
    <property type="nucleotide sequence ID" value="NZ_SLUN01000006.1"/>
</dbReference>
<keyword evidence="1 4" id="KW-0808">Transferase</keyword>
<dbReference type="InterPro" id="IPR016181">
    <property type="entry name" value="Acyl_CoA_acyltransferase"/>
</dbReference>
<dbReference type="CDD" id="cd04301">
    <property type="entry name" value="NAT_SF"/>
    <property type="match status" value="1"/>
</dbReference>
<name>A0A4R1S197_HYDET</name>
<dbReference type="Proteomes" id="UP000295008">
    <property type="component" value="Unassembled WGS sequence"/>
</dbReference>
<evidence type="ECO:0000259" key="3">
    <source>
        <dbReference type="PROSITE" id="PS51186"/>
    </source>
</evidence>
<proteinExistence type="predicted"/>
<dbReference type="Pfam" id="PF00583">
    <property type="entry name" value="Acetyltransf_1"/>
    <property type="match status" value="1"/>
</dbReference>